<feature type="compositionally biased region" description="Basic and acidic residues" evidence="1">
    <location>
        <begin position="797"/>
        <end position="816"/>
    </location>
</feature>
<feature type="compositionally biased region" description="Basic and acidic residues" evidence="1">
    <location>
        <begin position="651"/>
        <end position="663"/>
    </location>
</feature>
<feature type="compositionally biased region" description="Polar residues" evidence="1">
    <location>
        <begin position="732"/>
        <end position="749"/>
    </location>
</feature>
<dbReference type="Proteomes" id="UP001152607">
    <property type="component" value="Unassembled WGS sequence"/>
</dbReference>
<feature type="compositionally biased region" description="Low complexity" evidence="1">
    <location>
        <begin position="1179"/>
        <end position="1191"/>
    </location>
</feature>
<feature type="compositionally biased region" description="Low complexity" evidence="1">
    <location>
        <begin position="1198"/>
        <end position="1219"/>
    </location>
</feature>
<feature type="compositionally biased region" description="Low complexity" evidence="1">
    <location>
        <begin position="1226"/>
        <end position="1243"/>
    </location>
</feature>
<accession>A0A9W4U8T6</accession>
<evidence type="ECO:0000313" key="2">
    <source>
        <dbReference type="EMBL" id="CAI6313564.1"/>
    </source>
</evidence>
<feature type="compositionally biased region" description="Polar residues" evidence="1">
    <location>
        <begin position="686"/>
        <end position="715"/>
    </location>
</feature>
<feature type="compositionally biased region" description="Acidic residues" evidence="1">
    <location>
        <begin position="1120"/>
        <end position="1133"/>
    </location>
</feature>
<feature type="compositionally biased region" description="Basic and acidic residues" evidence="1">
    <location>
        <begin position="459"/>
        <end position="481"/>
    </location>
</feature>
<comment type="caution">
    <text evidence="2">The sequence shown here is derived from an EMBL/GenBank/DDBJ whole genome shotgun (WGS) entry which is preliminary data.</text>
</comment>
<keyword evidence="3" id="KW-1185">Reference proteome</keyword>
<feature type="compositionally biased region" description="Polar residues" evidence="1">
    <location>
        <begin position="1085"/>
        <end position="1097"/>
    </location>
</feature>
<protein>
    <submittedName>
        <fullName evidence="2">Uncharacterized protein</fullName>
    </submittedName>
</protein>
<feature type="compositionally biased region" description="Polar residues" evidence="1">
    <location>
        <begin position="626"/>
        <end position="639"/>
    </location>
</feature>
<reference evidence="2" key="1">
    <citation type="submission" date="2023-01" db="EMBL/GenBank/DDBJ databases">
        <authorList>
            <person name="Van Ghelder C."/>
            <person name="Rancurel C."/>
        </authorList>
    </citation>
    <scope>NUCLEOTIDE SEQUENCE</scope>
    <source>
        <strain evidence="2">CNCM I-4278</strain>
    </source>
</reference>
<feature type="region of interest" description="Disordered" evidence="1">
    <location>
        <begin position="502"/>
        <end position="1322"/>
    </location>
</feature>
<feature type="compositionally biased region" description="Polar residues" evidence="1">
    <location>
        <begin position="775"/>
        <end position="786"/>
    </location>
</feature>
<proteinExistence type="predicted"/>
<gene>
    <name evidence="2" type="ORF">PDIGIT_LOCUS3310</name>
</gene>
<feature type="compositionally biased region" description="Low complexity" evidence="1">
    <location>
        <begin position="843"/>
        <end position="856"/>
    </location>
</feature>
<feature type="region of interest" description="Disordered" evidence="1">
    <location>
        <begin position="401"/>
        <end position="486"/>
    </location>
</feature>
<sequence>MVHHRARSDAGELSSPRSSRAPSFSSDRPSLAGSAATFQMPTTIRPAPAYIAASVASQIVTHDQNAQFRDAAGDPGSDEDDDDSAVNALFTEQALSLLNGFLDHLLFAILSTARSPSLTQIRPAVTDVLKPRLARDAMATADEELEGLLAGEDEDEFPAQTQLEGPKWDIEKVWKRTRLRIMVYTRLGELEDEDEERYVQQERGLSMDESEDDEAGLVSWASAIFLTSIIEHIAEQTLLISGQAAYTRVSMKIKKQARQSLDGEEPVVERVVVEDHDVEKLAVNSALGRLWRTWRKRVRTPAGAFHSRGVRSMSSFTSLHRRKASLESALDENVPEVSEHEPTETEIAANIPLPLGTNDVNEIEVPGLARTFEEEDDETQEADTPVANTRRPSSVIMLSSVDSSRKRLATGRPISMPPPPASAFVMPAELAAPEKTGEISADDEEEIHETEGTTPFETPMERFHSDDDSYIHDEQQEHDIDGEPDADADMVAFAASTGMGFGMGPSMSSARPVKPSNLDRNGESDETSALDAYDGRPQVLQSKRMSIEKPGATPLATPKLEPKSFLDDPNDNDDMSGPDAIGVAHTSNMPIATPSPPVDHGSTDRAHYGHSKHPSHGGYVEVLPRQTANTSIQVRNTPTPEAVPSPVEAIASRKEVQRKEIPRVDAPTSQPRSRDITPPPRVQRSPLPSVQESPVVPDTSTPQSSRNGSRQVSSLRSRDSPVPVAVAERSSRPQALDTTVRSRSGTGDNTPIDRSPLQRVSSASSSTNRSVGTSILQTGRNSTTSLDGRPRGLSTRMSEEDRQREFDSLVKGDETVKFTLTPQNVRDVAESSPVSTKRFDSNKASSSPKTHKSSSSVTIYPRVTADKENEFGSQHLPTRSTSRSKGPIPSSGQSGKRGPVPKGLAREPRIRDESMQDFADFIRSTGPSPGQERPVKPFVPLIGSEQKQPSNTSSSSLGGLGRKMSTRKGSSHSNSNSIAHDGPSAKPRVHMEPRSPAGQRSGNDDLIDFIRQGPPGPNNGQPRIPRSVAPFRTTVDSDQFDTMLNDNGTVESAFGSQVSSTSKQSFHTSNSRTDLLPKQKVVQPAYSNTPQNLSGNFSGPAEPVVTKTRRRIKDPYAIDLSDEDEEDDEDDDLLTALPKNTQPAPKPHRDESMMDFLNSMEPPSNSQPQAFMLSPETIAAAKARAAKGNANPSPAHFSSGAAAAGNPSPSTTSSSSTRNRLAKFTSPPSSSSAQPAVSSSVLSNAPRAHKPRLQARDPTADSRGGAGRSATNDLADFLRNSGPPPDMMANKPTPLVLPQKKEEGKRSAARFWRKNKTYGDMP</sequence>
<organism evidence="2 3">
    <name type="scientific">Periconia digitata</name>
    <dbReference type="NCBI Taxonomy" id="1303443"/>
    <lineage>
        <taxon>Eukaryota</taxon>
        <taxon>Fungi</taxon>
        <taxon>Dikarya</taxon>
        <taxon>Ascomycota</taxon>
        <taxon>Pezizomycotina</taxon>
        <taxon>Dothideomycetes</taxon>
        <taxon>Pleosporomycetidae</taxon>
        <taxon>Pleosporales</taxon>
        <taxon>Massarineae</taxon>
        <taxon>Periconiaceae</taxon>
        <taxon>Periconia</taxon>
    </lineage>
</organism>
<feature type="compositionally biased region" description="Polar residues" evidence="1">
    <location>
        <begin position="871"/>
        <end position="894"/>
    </location>
</feature>
<feature type="compositionally biased region" description="Low complexity" evidence="1">
    <location>
        <begin position="14"/>
        <end position="30"/>
    </location>
</feature>
<name>A0A9W4U8T6_9PLEO</name>
<evidence type="ECO:0000313" key="3">
    <source>
        <dbReference type="Proteomes" id="UP001152607"/>
    </source>
</evidence>
<feature type="compositionally biased region" description="Basic residues" evidence="1">
    <location>
        <begin position="1307"/>
        <end position="1316"/>
    </location>
</feature>
<dbReference type="OrthoDB" id="5382203at2759"/>
<feature type="compositionally biased region" description="Low complexity" evidence="1">
    <location>
        <begin position="1010"/>
        <end position="1026"/>
    </location>
</feature>
<feature type="compositionally biased region" description="Polar residues" evidence="1">
    <location>
        <begin position="1034"/>
        <end position="1073"/>
    </location>
</feature>
<feature type="compositionally biased region" description="Low complexity" evidence="1">
    <location>
        <begin position="759"/>
        <end position="774"/>
    </location>
</feature>
<feature type="region of interest" description="Disordered" evidence="1">
    <location>
        <begin position="1"/>
        <end position="39"/>
    </location>
</feature>
<evidence type="ECO:0000256" key="1">
    <source>
        <dbReference type="SAM" id="MobiDB-lite"/>
    </source>
</evidence>
<feature type="compositionally biased region" description="Basic and acidic residues" evidence="1">
    <location>
        <begin position="904"/>
        <end position="914"/>
    </location>
</feature>
<dbReference type="EMBL" id="CAOQHR010000002">
    <property type="protein sequence ID" value="CAI6313564.1"/>
    <property type="molecule type" value="Genomic_DNA"/>
</dbReference>